<proteinExistence type="predicted"/>
<dbReference type="AlphaFoldDB" id="A0A091D6I7"/>
<dbReference type="Proteomes" id="UP000028990">
    <property type="component" value="Unassembled WGS sequence"/>
</dbReference>
<organism evidence="1 2">
    <name type="scientific">Fukomys damarensis</name>
    <name type="common">Damaraland mole rat</name>
    <name type="synonym">Cryptomys damarensis</name>
    <dbReference type="NCBI Taxonomy" id="885580"/>
    <lineage>
        <taxon>Eukaryota</taxon>
        <taxon>Metazoa</taxon>
        <taxon>Chordata</taxon>
        <taxon>Craniata</taxon>
        <taxon>Vertebrata</taxon>
        <taxon>Euteleostomi</taxon>
        <taxon>Mammalia</taxon>
        <taxon>Eutheria</taxon>
        <taxon>Euarchontoglires</taxon>
        <taxon>Glires</taxon>
        <taxon>Rodentia</taxon>
        <taxon>Hystricomorpha</taxon>
        <taxon>Bathyergidae</taxon>
        <taxon>Fukomys</taxon>
    </lineage>
</organism>
<name>A0A091D6I7_FUKDA</name>
<dbReference type="EMBL" id="KN125406">
    <property type="protein sequence ID" value="KFO18476.1"/>
    <property type="molecule type" value="Genomic_DNA"/>
</dbReference>
<evidence type="ECO:0000313" key="1">
    <source>
        <dbReference type="EMBL" id="KFO18476.1"/>
    </source>
</evidence>
<accession>A0A091D6I7</accession>
<protein>
    <submittedName>
        <fullName evidence="1">Testis-specific Y-encoded-like protein 1</fullName>
    </submittedName>
</protein>
<gene>
    <name evidence="1" type="ORF">H920_20156</name>
</gene>
<reference evidence="1 2" key="1">
    <citation type="submission" date="2013-11" db="EMBL/GenBank/DDBJ databases">
        <title>The Damaraland mole rat (Fukomys damarensis) genome and evolution of African mole rats.</title>
        <authorList>
            <person name="Gladyshev V.N."/>
            <person name="Fang X."/>
        </authorList>
    </citation>
    <scope>NUCLEOTIDE SEQUENCE [LARGE SCALE GENOMIC DNA]</scope>
    <source>
        <tissue evidence="1">Liver</tissue>
    </source>
</reference>
<evidence type="ECO:0000313" key="2">
    <source>
        <dbReference type="Proteomes" id="UP000028990"/>
    </source>
</evidence>
<sequence length="94" mass="10433">MLASEGVVMAMAKDKKTEKCTIFSEEVNEDKTAEKPIDEEMEMIEENEGIVERGSRSQPLSVALSDSLLEAVQLELDTLNTQTDQAFLPRSAKL</sequence>
<keyword evidence="2" id="KW-1185">Reference proteome</keyword>